<protein>
    <submittedName>
        <fullName evidence="1">Uncharacterized protein</fullName>
    </submittedName>
</protein>
<proteinExistence type="predicted"/>
<evidence type="ECO:0000313" key="1">
    <source>
        <dbReference type="EMBL" id="XCH40231.1"/>
    </source>
</evidence>
<gene>
    <name evidence="1" type="ORF">NDDWPVAN_CDS0105</name>
</gene>
<organism evidence="1">
    <name type="scientific">Salmonella phage vB_SEnST11_KE22</name>
    <dbReference type="NCBI Taxonomy" id="3161173"/>
    <lineage>
        <taxon>Viruses</taxon>
        <taxon>Duplodnaviria</taxon>
        <taxon>Heunggongvirae</taxon>
        <taxon>Uroviricota</taxon>
        <taxon>Caudoviricetes</taxon>
        <taxon>Vequintavirinae</taxon>
        <taxon>Seunavirus</taxon>
    </lineage>
</organism>
<name>A0AAU8GEC8_9CAUD</name>
<sequence>MLKKDSSHNGLNEKSYQMTMILTVFTWNA</sequence>
<accession>A0AAU8GEC8</accession>
<reference evidence="1" key="1">
    <citation type="submission" date="2024-05" db="EMBL/GenBank/DDBJ databases">
        <authorList>
            <person name="Mugo M.M."/>
            <person name="Musyoki A.M."/>
            <person name="Makumi A.M."/>
            <person name="Mutai I."/>
            <person name="Drechsel O."/>
            <person name="Kering K.K."/>
            <person name="Muturi P."/>
            <person name="Mbae C.K."/>
            <person name="Kariuki S.M."/>
        </authorList>
    </citation>
    <scope>NUCLEOTIDE SEQUENCE</scope>
</reference>
<dbReference type="EMBL" id="PP856721">
    <property type="protein sequence ID" value="XCH40231.1"/>
    <property type="molecule type" value="Genomic_DNA"/>
</dbReference>